<proteinExistence type="inferred from homology"/>
<evidence type="ECO:0000256" key="3">
    <source>
        <dbReference type="ARBA" id="ARBA00012533"/>
    </source>
</evidence>
<evidence type="ECO:0000256" key="2">
    <source>
        <dbReference type="ARBA" id="ARBA00004496"/>
    </source>
</evidence>
<comment type="similarity">
    <text evidence="9">Belongs to the methyltransferase superfamily. METTL18 family.</text>
</comment>
<organism evidence="10 11">
    <name type="scientific">Vitis vinifera</name>
    <name type="common">Grape</name>
    <dbReference type="NCBI Taxonomy" id="29760"/>
    <lineage>
        <taxon>Eukaryota</taxon>
        <taxon>Viridiplantae</taxon>
        <taxon>Streptophyta</taxon>
        <taxon>Embryophyta</taxon>
        <taxon>Tracheophyta</taxon>
        <taxon>Spermatophyta</taxon>
        <taxon>Magnoliopsida</taxon>
        <taxon>eudicotyledons</taxon>
        <taxon>Gunneridae</taxon>
        <taxon>Pentapetalae</taxon>
        <taxon>rosids</taxon>
        <taxon>Vitales</taxon>
        <taxon>Vitaceae</taxon>
        <taxon>Viteae</taxon>
        <taxon>Vitis</taxon>
    </lineage>
</organism>
<dbReference type="GO" id="GO:0018064">
    <property type="term" value="F:protein-L-histidine N-tele-methyltransferase activity"/>
    <property type="evidence" value="ECO:0007669"/>
    <property type="project" value="UniProtKB-EC"/>
</dbReference>
<evidence type="ECO:0000256" key="9">
    <source>
        <dbReference type="ARBA" id="ARBA00038126"/>
    </source>
</evidence>
<keyword evidence="4" id="KW-0963">Cytoplasm</keyword>
<keyword evidence="6 10" id="KW-0808">Transferase</keyword>
<protein>
    <recommendedName>
        <fullName evidence="3">protein-histidine N-methyltransferase</fullName>
        <ecNumber evidence="3">2.1.1.85</ecNumber>
    </recommendedName>
</protein>
<dbReference type="InterPro" id="IPR019410">
    <property type="entry name" value="Methyltransf_16"/>
</dbReference>
<evidence type="ECO:0000256" key="4">
    <source>
        <dbReference type="ARBA" id="ARBA00022490"/>
    </source>
</evidence>
<evidence type="ECO:0000313" key="11">
    <source>
        <dbReference type="Proteomes" id="UP000288805"/>
    </source>
</evidence>
<evidence type="ECO:0000256" key="5">
    <source>
        <dbReference type="ARBA" id="ARBA00022603"/>
    </source>
</evidence>
<dbReference type="InterPro" id="IPR029063">
    <property type="entry name" value="SAM-dependent_MTases_sf"/>
</dbReference>
<dbReference type="GO" id="GO:0005737">
    <property type="term" value="C:cytoplasm"/>
    <property type="evidence" value="ECO:0007669"/>
    <property type="project" value="UniProtKB-SubCell"/>
</dbReference>
<comment type="subcellular location">
    <subcellularLocation>
        <location evidence="2">Cytoplasm</location>
    </subcellularLocation>
    <subcellularLocation>
        <location evidence="1">Nucleus</location>
    </subcellularLocation>
</comment>
<keyword evidence="8" id="KW-0539">Nucleus</keyword>
<dbReference type="Proteomes" id="UP000288805">
    <property type="component" value="Unassembled WGS sequence"/>
</dbReference>
<keyword evidence="5 10" id="KW-0489">Methyltransferase</keyword>
<keyword evidence="7" id="KW-0949">S-adenosyl-L-methionine</keyword>
<dbReference type="GO" id="GO:0005634">
    <property type="term" value="C:nucleus"/>
    <property type="evidence" value="ECO:0007669"/>
    <property type="project" value="UniProtKB-SubCell"/>
</dbReference>
<reference evidence="10 11" key="1">
    <citation type="journal article" date="2018" name="PLoS Genet.">
        <title>Population sequencing reveals clonal diversity and ancestral inbreeding in the grapevine cultivar Chardonnay.</title>
        <authorList>
            <person name="Roach M.J."/>
            <person name="Johnson D.L."/>
            <person name="Bohlmann J."/>
            <person name="van Vuuren H.J."/>
            <person name="Jones S.J."/>
            <person name="Pretorius I.S."/>
            <person name="Schmidt S.A."/>
            <person name="Borneman A.R."/>
        </authorList>
    </citation>
    <scope>NUCLEOTIDE SEQUENCE [LARGE SCALE GENOMIC DNA]</scope>
    <source>
        <strain evidence="11">cv. Chardonnay</strain>
        <tissue evidence="10">Leaf</tissue>
    </source>
</reference>
<dbReference type="PANTHER" id="PTHR14614">
    <property type="entry name" value="HEPATOCELLULAR CARCINOMA-ASSOCIATED ANTIGEN"/>
    <property type="match status" value="1"/>
</dbReference>
<evidence type="ECO:0000313" key="10">
    <source>
        <dbReference type="EMBL" id="RVW64124.1"/>
    </source>
</evidence>
<evidence type="ECO:0000256" key="6">
    <source>
        <dbReference type="ARBA" id="ARBA00022679"/>
    </source>
</evidence>
<name>A0A438FW07_VITVI</name>
<evidence type="ECO:0000256" key="7">
    <source>
        <dbReference type="ARBA" id="ARBA00022691"/>
    </source>
</evidence>
<evidence type="ECO:0000256" key="1">
    <source>
        <dbReference type="ARBA" id="ARBA00004123"/>
    </source>
</evidence>
<dbReference type="EC" id="2.1.1.85" evidence="3"/>
<dbReference type="GO" id="GO:0032259">
    <property type="term" value="P:methylation"/>
    <property type="evidence" value="ECO:0007669"/>
    <property type="project" value="UniProtKB-KW"/>
</dbReference>
<accession>A0A438FW07</accession>
<gene>
    <name evidence="10" type="primary">DDB_G0270580_1</name>
    <name evidence="10" type="ORF">CK203_052582</name>
</gene>
<sequence length="389" mass="43504">MAGKSGVSTHCILSLSPIFSIFSFHLSSNFILRNPAFETFQLFSSAFDDNPQFRLGILESSETHLPPPPPPPPCVEVLFTESVSSSVRYTVERVNLNGLTLLKGRVNTQDVFCIFQFRFSPRTIRRWPKTMEGSLDLVKALRSEVQNGRLSFTGKRVLELILRSLWKLKVESIDVAIQDYVGLPGRGFNLLKFEDDRAPSFCLELASPFQVTVLLDVVMDFQGSWPALRVQLLYIFQDFNAEVLRCLTIPNVNANLSEKSSSLATNATEVRCFAGDWSEIHQLLPHACDNEKDQTCMTGQSTAGYDIILMAETVYSISALPTLYELIKKTMSRPHGVVYMAAKKHYFGVGGGSRRFLSVVEKDGIMVASLVAEVTDGSSNVREVWKFSF</sequence>
<dbReference type="Gene3D" id="3.40.50.150">
    <property type="entry name" value="Vaccinia Virus protein VP39"/>
    <property type="match status" value="1"/>
</dbReference>
<dbReference type="EMBL" id="QGNW01000725">
    <property type="protein sequence ID" value="RVW64124.1"/>
    <property type="molecule type" value="Genomic_DNA"/>
</dbReference>
<comment type="caution">
    <text evidence="10">The sequence shown here is derived from an EMBL/GenBank/DDBJ whole genome shotgun (WGS) entry which is preliminary data.</text>
</comment>
<dbReference type="AlphaFoldDB" id="A0A438FW07"/>
<dbReference type="PANTHER" id="PTHR14614:SF39">
    <property type="entry name" value="HISTIDINE PROTEIN METHYLTRANSFERASE 1 HOMOLOG"/>
    <property type="match status" value="1"/>
</dbReference>
<evidence type="ECO:0000256" key="8">
    <source>
        <dbReference type="ARBA" id="ARBA00023242"/>
    </source>
</evidence>